<evidence type="ECO:0000313" key="3">
    <source>
        <dbReference type="Proteomes" id="UP000193484"/>
    </source>
</evidence>
<dbReference type="Gene3D" id="3.40.50.720">
    <property type="entry name" value="NAD(P)-binding Rossmann-like Domain"/>
    <property type="match status" value="1"/>
</dbReference>
<dbReference type="InterPro" id="IPR002347">
    <property type="entry name" value="SDR_fam"/>
</dbReference>
<sequence>MSVTAEELVRYDGRHVVVTGAASGIGSRVAAECARLGARVTGLDRQHPESGAPITDFVPVDLADAGSVAAAAAAIDGPIDVLFNVAGVSSGIGDPLAVVTVNFLGTRALTEAVLPAMPEGAAIVNVSSLAARDYRANAAVTTGLLDTAGMAEGIDWCVANPAALADGGYRLSKEALILWAMRLTGPLGERGIRINTSAPGVTDTPILEQLRSAYGQQFLDSFVAPLGRHCRPEEQAAVLLFLGSGAASYLTGQVIWVDGGILGQATAAELTGRS</sequence>
<dbReference type="Proteomes" id="UP000193484">
    <property type="component" value="Unassembled WGS sequence"/>
</dbReference>
<protein>
    <submittedName>
        <fullName evidence="2">3-alpha-hydroxysteroid dehydrogenase</fullName>
    </submittedName>
</protein>
<dbReference type="Pfam" id="PF00106">
    <property type="entry name" value="adh_short"/>
    <property type="match status" value="1"/>
</dbReference>
<dbReference type="STRING" id="1793.AWC04_04520"/>
<organism evidence="2 3">
    <name type="scientific">Mycolicibacterium fallax</name>
    <name type="common">Mycobacterium fallax</name>
    <dbReference type="NCBI Taxonomy" id="1793"/>
    <lineage>
        <taxon>Bacteria</taxon>
        <taxon>Bacillati</taxon>
        <taxon>Actinomycetota</taxon>
        <taxon>Actinomycetes</taxon>
        <taxon>Mycobacteriales</taxon>
        <taxon>Mycobacteriaceae</taxon>
        <taxon>Mycolicibacterium</taxon>
    </lineage>
</organism>
<evidence type="ECO:0000256" key="1">
    <source>
        <dbReference type="ARBA" id="ARBA00006484"/>
    </source>
</evidence>
<dbReference type="SUPFAM" id="SSF51735">
    <property type="entry name" value="NAD(P)-binding Rossmann-fold domains"/>
    <property type="match status" value="1"/>
</dbReference>
<dbReference type="PANTHER" id="PTHR42760:SF40">
    <property type="entry name" value="3-OXOACYL-[ACYL-CARRIER-PROTEIN] REDUCTASE, CHLOROPLASTIC"/>
    <property type="match status" value="1"/>
</dbReference>
<dbReference type="EMBL" id="LQOJ01000020">
    <property type="protein sequence ID" value="ORV06720.1"/>
    <property type="molecule type" value="Genomic_DNA"/>
</dbReference>
<dbReference type="Pfam" id="PF13561">
    <property type="entry name" value="adh_short_C2"/>
    <property type="match status" value="1"/>
</dbReference>
<dbReference type="GO" id="GO:0016616">
    <property type="term" value="F:oxidoreductase activity, acting on the CH-OH group of donors, NAD or NADP as acceptor"/>
    <property type="evidence" value="ECO:0007669"/>
    <property type="project" value="TreeGrafter"/>
</dbReference>
<keyword evidence="3" id="KW-1185">Reference proteome</keyword>
<accession>A0A1X1RI20</accession>
<name>A0A1X1RI20_MYCFA</name>
<gene>
    <name evidence="2" type="ORF">AWC04_04520</name>
</gene>
<dbReference type="PRINTS" id="PR00081">
    <property type="entry name" value="GDHRDH"/>
</dbReference>
<dbReference type="InterPro" id="IPR036291">
    <property type="entry name" value="NAD(P)-bd_dom_sf"/>
</dbReference>
<dbReference type="GO" id="GO:0030497">
    <property type="term" value="P:fatty acid elongation"/>
    <property type="evidence" value="ECO:0007669"/>
    <property type="project" value="TreeGrafter"/>
</dbReference>
<comment type="similarity">
    <text evidence="1">Belongs to the short-chain dehydrogenases/reductases (SDR) family.</text>
</comment>
<dbReference type="PANTHER" id="PTHR42760">
    <property type="entry name" value="SHORT-CHAIN DEHYDROGENASES/REDUCTASES FAMILY MEMBER"/>
    <property type="match status" value="1"/>
</dbReference>
<dbReference type="NCBIfam" id="NF009092">
    <property type="entry name" value="PRK12428.1"/>
    <property type="match status" value="1"/>
</dbReference>
<proteinExistence type="inferred from homology"/>
<evidence type="ECO:0000313" key="2">
    <source>
        <dbReference type="EMBL" id="ORV06720.1"/>
    </source>
</evidence>
<reference evidence="2 3" key="1">
    <citation type="submission" date="2016-01" db="EMBL/GenBank/DDBJ databases">
        <title>The new phylogeny of the genus Mycobacterium.</title>
        <authorList>
            <person name="Tarcisio F."/>
            <person name="Conor M."/>
            <person name="Antonella G."/>
            <person name="Elisabetta G."/>
            <person name="Giulia F.S."/>
            <person name="Sara T."/>
            <person name="Anna F."/>
            <person name="Clotilde B."/>
            <person name="Roberto B."/>
            <person name="Veronica D.S."/>
            <person name="Fabio R."/>
            <person name="Monica P."/>
            <person name="Olivier J."/>
            <person name="Enrico T."/>
            <person name="Nicola S."/>
        </authorList>
    </citation>
    <scope>NUCLEOTIDE SEQUENCE [LARGE SCALE GENOMIC DNA]</scope>
    <source>
        <strain evidence="2 3">DSM 44179</strain>
    </source>
</reference>
<comment type="caution">
    <text evidence="2">The sequence shown here is derived from an EMBL/GenBank/DDBJ whole genome shotgun (WGS) entry which is preliminary data.</text>
</comment>
<dbReference type="AlphaFoldDB" id="A0A1X1RI20"/>